<dbReference type="Proteomes" id="UP000735302">
    <property type="component" value="Unassembled WGS sequence"/>
</dbReference>
<dbReference type="EMBL" id="BLXT01000501">
    <property type="protein sequence ID" value="GFN77748.1"/>
    <property type="molecule type" value="Genomic_DNA"/>
</dbReference>
<protein>
    <submittedName>
        <fullName evidence="2">Uncharacterized protein</fullName>
    </submittedName>
</protein>
<comment type="caution">
    <text evidence="2">The sequence shown here is derived from an EMBL/GenBank/DDBJ whole genome shotgun (WGS) entry which is preliminary data.</text>
</comment>
<sequence length="123" mass="13857">MGDPAQVQHIQCKMPPLLLSKSHIFDKVFSTSTSFPEGFKHIERERQHPFSRAQTEYLVSSPHTSILHQPSGGSSHTISPRQEPPDLTARASLTHLPTGHYRNHSRTGTLTKIPSRPCERQQI</sequence>
<evidence type="ECO:0000313" key="3">
    <source>
        <dbReference type="Proteomes" id="UP000735302"/>
    </source>
</evidence>
<name>A0AAV3Y662_9GAST</name>
<evidence type="ECO:0000313" key="2">
    <source>
        <dbReference type="EMBL" id="GFN77748.1"/>
    </source>
</evidence>
<accession>A0AAV3Y662</accession>
<keyword evidence="3" id="KW-1185">Reference proteome</keyword>
<dbReference type="AlphaFoldDB" id="A0AAV3Y662"/>
<gene>
    <name evidence="2" type="ORF">PoB_000425400</name>
</gene>
<feature type="region of interest" description="Disordered" evidence="1">
    <location>
        <begin position="64"/>
        <end position="123"/>
    </location>
</feature>
<evidence type="ECO:0000256" key="1">
    <source>
        <dbReference type="SAM" id="MobiDB-lite"/>
    </source>
</evidence>
<feature type="compositionally biased region" description="Polar residues" evidence="1">
    <location>
        <begin position="64"/>
        <end position="80"/>
    </location>
</feature>
<organism evidence="2 3">
    <name type="scientific">Plakobranchus ocellatus</name>
    <dbReference type="NCBI Taxonomy" id="259542"/>
    <lineage>
        <taxon>Eukaryota</taxon>
        <taxon>Metazoa</taxon>
        <taxon>Spiralia</taxon>
        <taxon>Lophotrochozoa</taxon>
        <taxon>Mollusca</taxon>
        <taxon>Gastropoda</taxon>
        <taxon>Heterobranchia</taxon>
        <taxon>Euthyneura</taxon>
        <taxon>Panpulmonata</taxon>
        <taxon>Sacoglossa</taxon>
        <taxon>Placobranchoidea</taxon>
        <taxon>Plakobranchidae</taxon>
        <taxon>Plakobranchus</taxon>
    </lineage>
</organism>
<reference evidence="2 3" key="1">
    <citation type="journal article" date="2021" name="Elife">
        <title>Chloroplast acquisition without the gene transfer in kleptoplastic sea slugs, Plakobranchus ocellatus.</title>
        <authorList>
            <person name="Maeda T."/>
            <person name="Takahashi S."/>
            <person name="Yoshida T."/>
            <person name="Shimamura S."/>
            <person name="Takaki Y."/>
            <person name="Nagai Y."/>
            <person name="Toyoda A."/>
            <person name="Suzuki Y."/>
            <person name="Arimoto A."/>
            <person name="Ishii H."/>
            <person name="Satoh N."/>
            <person name="Nishiyama T."/>
            <person name="Hasebe M."/>
            <person name="Maruyama T."/>
            <person name="Minagawa J."/>
            <person name="Obokata J."/>
            <person name="Shigenobu S."/>
        </authorList>
    </citation>
    <scope>NUCLEOTIDE SEQUENCE [LARGE SCALE GENOMIC DNA]</scope>
</reference>
<proteinExistence type="predicted"/>